<name>A0A6V8L9Y7_9ACTN</name>
<accession>A0A6V8L9Y7</accession>
<evidence type="ECO:0000313" key="2">
    <source>
        <dbReference type="Proteomes" id="UP000482960"/>
    </source>
</evidence>
<comment type="caution">
    <text evidence="1">The sequence shown here is derived from an EMBL/GenBank/DDBJ whole genome shotgun (WGS) entry which is preliminary data.</text>
</comment>
<organism evidence="1 2">
    <name type="scientific">Phytohabitans rumicis</name>
    <dbReference type="NCBI Taxonomy" id="1076125"/>
    <lineage>
        <taxon>Bacteria</taxon>
        <taxon>Bacillati</taxon>
        <taxon>Actinomycetota</taxon>
        <taxon>Actinomycetes</taxon>
        <taxon>Micromonosporales</taxon>
        <taxon>Micromonosporaceae</taxon>
    </lineage>
</organism>
<dbReference type="RefSeq" id="WP_173079848.1">
    <property type="nucleotide sequence ID" value="NZ_BAABJB010000090.1"/>
</dbReference>
<proteinExistence type="predicted"/>
<gene>
    <name evidence="1" type="ORF">Prum_067960</name>
</gene>
<dbReference type="AlphaFoldDB" id="A0A6V8L9Y7"/>
<protein>
    <submittedName>
        <fullName evidence="1">Uncharacterized protein</fullName>
    </submittedName>
</protein>
<evidence type="ECO:0000313" key="1">
    <source>
        <dbReference type="EMBL" id="GFJ93154.1"/>
    </source>
</evidence>
<reference evidence="1 2" key="2">
    <citation type="submission" date="2020-03" db="EMBL/GenBank/DDBJ databases">
        <authorList>
            <person name="Ichikawa N."/>
            <person name="Kimura A."/>
            <person name="Kitahashi Y."/>
            <person name="Uohara A."/>
        </authorList>
    </citation>
    <scope>NUCLEOTIDE SEQUENCE [LARGE SCALE GENOMIC DNA]</scope>
    <source>
        <strain evidence="1 2">NBRC 108638</strain>
    </source>
</reference>
<dbReference type="EMBL" id="BLPG01000001">
    <property type="protein sequence ID" value="GFJ93154.1"/>
    <property type="molecule type" value="Genomic_DNA"/>
</dbReference>
<keyword evidence="2" id="KW-1185">Reference proteome</keyword>
<reference evidence="1 2" key="1">
    <citation type="submission" date="2020-03" db="EMBL/GenBank/DDBJ databases">
        <title>Whole genome shotgun sequence of Phytohabitans rumicis NBRC 108638.</title>
        <authorList>
            <person name="Komaki H."/>
            <person name="Tamura T."/>
        </authorList>
    </citation>
    <scope>NUCLEOTIDE SEQUENCE [LARGE SCALE GENOMIC DNA]</scope>
    <source>
        <strain evidence="1 2">NBRC 108638</strain>
    </source>
</reference>
<sequence>MIPAVHPRGTNVGGLLRYLFGPGKREEHVRPRLVAAWDGAGPLAELQPPVLPGGWHDVRRLTQFVGAGPRRA</sequence>
<dbReference type="Proteomes" id="UP000482960">
    <property type="component" value="Unassembled WGS sequence"/>
</dbReference>